<dbReference type="Proteomes" id="UP000322899">
    <property type="component" value="Unassembled WGS sequence"/>
</dbReference>
<reference evidence="11 12" key="1">
    <citation type="submission" date="2019-07" db="EMBL/GenBank/DDBJ databases">
        <title>Genomes of Cafeteria roenbergensis.</title>
        <authorList>
            <person name="Fischer M.G."/>
            <person name="Hackl T."/>
            <person name="Roman M."/>
        </authorList>
    </citation>
    <scope>NUCLEOTIDE SEQUENCE [LARGE SCALE GENOMIC DNA]</scope>
    <source>
        <strain evidence="7 12">BVI</strain>
        <strain evidence="8 14">Cflag</strain>
        <strain evidence="10 11">E4-10P</strain>
        <strain evidence="9 13">RCC970-E3</strain>
    </source>
</reference>
<dbReference type="CDD" id="cd03442">
    <property type="entry name" value="BFIT_BACH"/>
    <property type="match status" value="2"/>
</dbReference>
<dbReference type="GO" id="GO:0006637">
    <property type="term" value="P:acyl-CoA metabolic process"/>
    <property type="evidence" value="ECO:0007669"/>
    <property type="project" value="TreeGrafter"/>
</dbReference>
<dbReference type="PANTHER" id="PTHR12655:SF0">
    <property type="entry name" value="ACYL-COENZYME A THIOESTERASE 9, MITOCHONDRIAL"/>
    <property type="match status" value="1"/>
</dbReference>
<keyword evidence="3" id="KW-0378">Hydrolase</keyword>
<evidence type="ECO:0000313" key="14">
    <source>
        <dbReference type="Proteomes" id="UP000325113"/>
    </source>
</evidence>
<dbReference type="EMBL" id="VLTL01000006">
    <property type="protein sequence ID" value="KAA0171513.1"/>
    <property type="molecule type" value="Genomic_DNA"/>
</dbReference>
<evidence type="ECO:0000256" key="3">
    <source>
        <dbReference type="ARBA" id="ARBA00022801"/>
    </source>
</evidence>
<dbReference type="PANTHER" id="PTHR12655">
    <property type="entry name" value="ACYL-COA THIOESTERASE"/>
    <property type="match status" value="1"/>
</dbReference>
<name>A0A5A8EE62_CAFRO</name>
<dbReference type="Proteomes" id="UP000323011">
    <property type="component" value="Unassembled WGS sequence"/>
</dbReference>
<feature type="compositionally biased region" description="Basic and acidic residues" evidence="5">
    <location>
        <begin position="182"/>
        <end position="192"/>
    </location>
</feature>
<evidence type="ECO:0000313" key="11">
    <source>
        <dbReference type="Proteomes" id="UP000322899"/>
    </source>
</evidence>
<dbReference type="OrthoDB" id="331699at2759"/>
<dbReference type="Gene3D" id="3.10.129.10">
    <property type="entry name" value="Hotdog Thioesterase"/>
    <property type="match status" value="2"/>
</dbReference>
<evidence type="ECO:0000313" key="13">
    <source>
        <dbReference type="Proteomes" id="UP000324907"/>
    </source>
</evidence>
<evidence type="ECO:0000313" key="9">
    <source>
        <dbReference type="EMBL" id="KAA0171513.1"/>
    </source>
</evidence>
<evidence type="ECO:0000313" key="10">
    <source>
        <dbReference type="EMBL" id="KAA0174997.1"/>
    </source>
</evidence>
<accession>A0A5A8EE62</accession>
<keyword evidence="12" id="KW-1185">Reference proteome</keyword>
<dbReference type="EMBL" id="VLTM01000034">
    <property type="protein sequence ID" value="KAA0161612.1"/>
    <property type="molecule type" value="Genomic_DNA"/>
</dbReference>
<keyword evidence="2" id="KW-0677">Repeat</keyword>
<dbReference type="InterPro" id="IPR029069">
    <property type="entry name" value="HotDog_dom_sf"/>
</dbReference>
<dbReference type="Proteomes" id="UP000324907">
    <property type="component" value="Unassembled WGS sequence"/>
</dbReference>
<dbReference type="InterPro" id="IPR033120">
    <property type="entry name" value="HOTDOG_ACOT"/>
</dbReference>
<feature type="region of interest" description="Disordered" evidence="5">
    <location>
        <begin position="164"/>
        <end position="198"/>
    </location>
</feature>
<feature type="domain" description="HotDog ACOT-type" evidence="6">
    <location>
        <begin position="252"/>
        <end position="369"/>
    </location>
</feature>
<protein>
    <recommendedName>
        <fullName evidence="6">HotDog ACOT-type domain-containing protein</fullName>
    </recommendedName>
</protein>
<dbReference type="EMBL" id="VLTN01000010">
    <property type="protein sequence ID" value="KAA0154747.1"/>
    <property type="molecule type" value="Genomic_DNA"/>
</dbReference>
<evidence type="ECO:0000256" key="4">
    <source>
        <dbReference type="ARBA" id="ARBA00022946"/>
    </source>
</evidence>
<feature type="domain" description="HotDog ACOT-type" evidence="6">
    <location>
        <begin position="1"/>
        <end position="155"/>
    </location>
</feature>
<evidence type="ECO:0000259" key="6">
    <source>
        <dbReference type="PROSITE" id="PS51770"/>
    </source>
</evidence>
<dbReference type="AlphaFoldDB" id="A0A5A8EE62"/>
<comment type="caution">
    <text evidence="10">The sequence shown here is derived from an EMBL/GenBank/DDBJ whole genome shotgun (WGS) entry which is preliminary data.</text>
</comment>
<proteinExistence type="inferred from homology"/>
<dbReference type="Pfam" id="PF03061">
    <property type="entry name" value="4HBT"/>
    <property type="match status" value="2"/>
</dbReference>
<evidence type="ECO:0000256" key="1">
    <source>
        <dbReference type="ARBA" id="ARBA00010458"/>
    </source>
</evidence>
<evidence type="ECO:0000313" key="12">
    <source>
        <dbReference type="Proteomes" id="UP000323011"/>
    </source>
</evidence>
<evidence type="ECO:0000256" key="5">
    <source>
        <dbReference type="SAM" id="MobiDB-lite"/>
    </source>
</evidence>
<comment type="similarity">
    <text evidence="1">Belongs to the acyl coenzyme A hydrolase family.</text>
</comment>
<organism evidence="10 11">
    <name type="scientific">Cafeteria roenbergensis</name>
    <name type="common">Marine flagellate</name>
    <dbReference type="NCBI Taxonomy" id="33653"/>
    <lineage>
        <taxon>Eukaryota</taxon>
        <taxon>Sar</taxon>
        <taxon>Stramenopiles</taxon>
        <taxon>Bigyra</taxon>
        <taxon>Opalozoa</taxon>
        <taxon>Bicosoecida</taxon>
        <taxon>Cafeteriaceae</taxon>
        <taxon>Cafeteria</taxon>
    </lineage>
</organism>
<dbReference type="EMBL" id="VLTO01000017">
    <property type="protein sequence ID" value="KAA0174997.1"/>
    <property type="molecule type" value="Genomic_DNA"/>
</dbReference>
<sequence>MLPFRSDPKLRELYLNAAGHLRIGRLLEDFDSFAGQIAYTHCDDPGDPKAEPITLVTASLDRIDLVKPIPTDKDLMLRGCVTWVGRSSMAIAVTLSGLPGDLDAKDAMRVAAGQPPSVPVPPETAEALRSAAHVGRADVAPIVRADFTFVARDADDKAVAVPPVVPESPQEKALHTAAADARVTRSAEKLTTLDKSPPTPDELGLVHRLFADLRALTAAGKGPRPPPTRHLGSVAPPLDEPQDGVLPPVYVASTAIESTVVTFPTDRNIHGKVFGGWLLRNAFELAWTAALRFGGSTPEFVAMSDIAFLRPVEIGAVLSFRAAVEFAKGAPHRTASVRVETTSLDPRNPRAAQPTTNTFHFTFEFPAACAAGAHVARAFPQTYEEAMAWVAAHRRQQAGLRLRSKWAMEGGEPLRV</sequence>
<dbReference type="GO" id="GO:0047617">
    <property type="term" value="F:fatty acyl-CoA hydrolase activity"/>
    <property type="evidence" value="ECO:0007669"/>
    <property type="project" value="TreeGrafter"/>
</dbReference>
<dbReference type="SUPFAM" id="SSF54637">
    <property type="entry name" value="Thioesterase/thiol ester dehydrase-isomerase"/>
    <property type="match status" value="2"/>
</dbReference>
<evidence type="ECO:0000256" key="2">
    <source>
        <dbReference type="ARBA" id="ARBA00022737"/>
    </source>
</evidence>
<dbReference type="OMA" id="QFNYTFL"/>
<dbReference type="Proteomes" id="UP000325113">
    <property type="component" value="Unassembled WGS sequence"/>
</dbReference>
<gene>
    <name evidence="10" type="ORF">FNF27_03528</name>
    <name evidence="9" type="ORF">FNF28_00723</name>
    <name evidence="7" type="ORF">FNF29_02276</name>
    <name evidence="8" type="ORF">FNF31_03726</name>
</gene>
<evidence type="ECO:0000313" key="7">
    <source>
        <dbReference type="EMBL" id="KAA0154747.1"/>
    </source>
</evidence>
<keyword evidence="4" id="KW-0809">Transit peptide</keyword>
<dbReference type="InterPro" id="IPR006683">
    <property type="entry name" value="Thioestr_dom"/>
</dbReference>
<dbReference type="PROSITE" id="PS51770">
    <property type="entry name" value="HOTDOG_ACOT"/>
    <property type="match status" value="2"/>
</dbReference>
<evidence type="ECO:0000313" key="8">
    <source>
        <dbReference type="EMBL" id="KAA0161612.1"/>
    </source>
</evidence>